<dbReference type="PANTHER" id="PTHR10622">
    <property type="entry name" value="HET DOMAIN-CONTAINING PROTEIN"/>
    <property type="match status" value="1"/>
</dbReference>
<accession>A0A371CZR7</accession>
<gene>
    <name evidence="3" type="ORF">OH76DRAFT_933171</name>
</gene>
<evidence type="ECO:0000313" key="4">
    <source>
        <dbReference type="Proteomes" id="UP000256964"/>
    </source>
</evidence>
<protein>
    <submittedName>
        <fullName evidence="3">HET-domain-containing protein</fullName>
    </submittedName>
</protein>
<dbReference type="InterPro" id="IPR010730">
    <property type="entry name" value="HET"/>
</dbReference>
<organism evidence="3 4">
    <name type="scientific">Lentinus brumalis</name>
    <dbReference type="NCBI Taxonomy" id="2498619"/>
    <lineage>
        <taxon>Eukaryota</taxon>
        <taxon>Fungi</taxon>
        <taxon>Dikarya</taxon>
        <taxon>Basidiomycota</taxon>
        <taxon>Agaricomycotina</taxon>
        <taxon>Agaricomycetes</taxon>
        <taxon>Polyporales</taxon>
        <taxon>Polyporaceae</taxon>
        <taxon>Lentinus</taxon>
    </lineage>
</organism>
<name>A0A371CZR7_9APHY</name>
<sequence length="619" mass="68758">MWLLSTDRAELHHFASPESVPAPGYAIVSHVWDHTEQSFQHLQSLRASCALSGQNPRDLVSQKIRRSCELAQGQGYAWLWADTCCIDKSSSAELSEAVNSMFRYYSVADVCYVYLRDVPSPSPSPEEGPFAASLTGRLFRDSRWHRRGWTLQELLAPSVVFFLSDSWETLGSKADLAEVLEEATGIPQSVLRLQTKLSDISIAQRMSWAAFRQTTRPEDEAYCLMGIFGVTMPTLYGEGRRAFQRLQEEIMKQSTDTTLFAWGRLFDFSQLGSVGSSTPCGLFATSPLPFRGCAGLIQRERTPLERTPKTGGGPATFAMTAHGILAHIPVAEYRGWSFADLGWSENGQHVMLTLAPRHRGNPNLSHPVHDIHGDHRLVRMPSHSKHRKNFLRLSTTNPSCTWKDIYIAQRPVSSGAQATVHASLPPIPINHCVSAPFRFPERRIENFVRLLNGHLVGVQNAQVPWTGDPPAIFTFRVSNTNTLAIKVGTCPAHPDTPQPPYLNDAGSPATSGSVSPVWANVQWNTHLEKDETASDPASDHDCATDHVAEWPDLKKTFVLLPDGSHRESYKFFTLSFTPCPISTSGTLILDASVEEQFVPRTLGENVRIIPVDDWVVYAM</sequence>
<dbReference type="PANTHER" id="PTHR10622:SF10">
    <property type="entry name" value="HET DOMAIN-CONTAINING PROTEIN"/>
    <property type="match status" value="1"/>
</dbReference>
<reference evidence="3 4" key="1">
    <citation type="journal article" date="2018" name="Biotechnol. Biofuels">
        <title>Integrative visual omics of the white-rot fungus Polyporus brumalis exposes the biotechnological potential of its oxidative enzymes for delignifying raw plant biomass.</title>
        <authorList>
            <person name="Miyauchi S."/>
            <person name="Rancon A."/>
            <person name="Drula E."/>
            <person name="Hage H."/>
            <person name="Chaduli D."/>
            <person name="Favel A."/>
            <person name="Grisel S."/>
            <person name="Henrissat B."/>
            <person name="Herpoel-Gimbert I."/>
            <person name="Ruiz-Duenas F.J."/>
            <person name="Chevret D."/>
            <person name="Hainaut M."/>
            <person name="Lin J."/>
            <person name="Wang M."/>
            <person name="Pangilinan J."/>
            <person name="Lipzen A."/>
            <person name="Lesage-Meessen L."/>
            <person name="Navarro D."/>
            <person name="Riley R."/>
            <person name="Grigoriev I.V."/>
            <person name="Zhou S."/>
            <person name="Raouche S."/>
            <person name="Rosso M.N."/>
        </authorList>
    </citation>
    <scope>NUCLEOTIDE SEQUENCE [LARGE SCALE GENOMIC DNA]</scope>
    <source>
        <strain evidence="3 4">BRFM 1820</strain>
    </source>
</reference>
<evidence type="ECO:0000259" key="1">
    <source>
        <dbReference type="Pfam" id="PF06985"/>
    </source>
</evidence>
<keyword evidence="4" id="KW-1185">Reference proteome</keyword>
<feature type="domain" description="DUF8212" evidence="2">
    <location>
        <begin position="241"/>
        <end position="330"/>
    </location>
</feature>
<proteinExistence type="predicted"/>
<dbReference type="Proteomes" id="UP000256964">
    <property type="component" value="Unassembled WGS sequence"/>
</dbReference>
<dbReference type="AlphaFoldDB" id="A0A371CZR7"/>
<dbReference type="OrthoDB" id="2745194at2759"/>
<dbReference type="Pfam" id="PF26640">
    <property type="entry name" value="DUF8212"/>
    <property type="match status" value="1"/>
</dbReference>
<evidence type="ECO:0000313" key="3">
    <source>
        <dbReference type="EMBL" id="RDX45788.1"/>
    </source>
</evidence>
<dbReference type="InterPro" id="IPR058525">
    <property type="entry name" value="DUF8212"/>
</dbReference>
<dbReference type="Pfam" id="PF06985">
    <property type="entry name" value="HET"/>
    <property type="match status" value="1"/>
</dbReference>
<feature type="domain" description="Heterokaryon incompatibility" evidence="1">
    <location>
        <begin position="25"/>
        <end position="117"/>
    </location>
</feature>
<dbReference type="EMBL" id="KZ857434">
    <property type="protein sequence ID" value="RDX45788.1"/>
    <property type="molecule type" value="Genomic_DNA"/>
</dbReference>
<evidence type="ECO:0000259" key="2">
    <source>
        <dbReference type="Pfam" id="PF26640"/>
    </source>
</evidence>